<feature type="signal peptide" evidence="2">
    <location>
        <begin position="1"/>
        <end position="28"/>
    </location>
</feature>
<evidence type="ECO:0000313" key="5">
    <source>
        <dbReference type="Proteomes" id="UP000269883"/>
    </source>
</evidence>
<name>A0A2Z6AVW4_9BACT</name>
<keyword evidence="1" id="KW-0676">Redox-active center</keyword>
<dbReference type="PANTHER" id="PTHR42852:SF13">
    <property type="entry name" value="PROTEIN DIPZ"/>
    <property type="match status" value="1"/>
</dbReference>
<evidence type="ECO:0000259" key="3">
    <source>
        <dbReference type="PROSITE" id="PS51352"/>
    </source>
</evidence>
<accession>A0A2Z6AVW4</accession>
<dbReference type="PROSITE" id="PS51352">
    <property type="entry name" value="THIOREDOXIN_2"/>
    <property type="match status" value="1"/>
</dbReference>
<dbReference type="InterPro" id="IPR017937">
    <property type="entry name" value="Thioredoxin_CS"/>
</dbReference>
<keyword evidence="2" id="KW-0732">Signal</keyword>
<dbReference type="PROSITE" id="PS00194">
    <property type="entry name" value="THIOREDOXIN_1"/>
    <property type="match status" value="1"/>
</dbReference>
<dbReference type="Proteomes" id="UP000269883">
    <property type="component" value="Chromosome"/>
</dbReference>
<dbReference type="AlphaFoldDB" id="A0A2Z6AVW4"/>
<dbReference type="Gene3D" id="3.40.30.10">
    <property type="entry name" value="Glutaredoxin"/>
    <property type="match status" value="1"/>
</dbReference>
<dbReference type="SUPFAM" id="SSF52833">
    <property type="entry name" value="Thioredoxin-like"/>
    <property type="match status" value="1"/>
</dbReference>
<evidence type="ECO:0000256" key="2">
    <source>
        <dbReference type="SAM" id="SignalP"/>
    </source>
</evidence>
<evidence type="ECO:0000313" key="4">
    <source>
        <dbReference type="EMBL" id="BBD07358.1"/>
    </source>
</evidence>
<sequence>MNIFSRYKTFIAVAAMLLSLLFLSSAHAESADAPLSAKALKELVAKEQGRVVVINFWASWCGPCRREFPALKKLRTRFKDSELLLLGVSLDFDREMYTEFVTAQRFAYPVRLGDSQIMNDMNIEAIPKTLIFDMDGNLAQNHDGPAPFAELNALVKALLRKGRASEKLQ</sequence>
<reference evidence="4 5" key="1">
    <citation type="journal article" date="2018" name="Sci. Adv.">
        <title>Multi-heme cytochromes provide a pathway for survival in energy-limited environments.</title>
        <authorList>
            <person name="Deng X."/>
            <person name="Dohmae N."/>
            <person name="Nealson K.H."/>
            <person name="Hashimoto K."/>
            <person name="Okamoto A."/>
        </authorList>
    </citation>
    <scope>NUCLEOTIDE SEQUENCE [LARGE SCALE GENOMIC DNA]</scope>
    <source>
        <strain evidence="4 5">IS5</strain>
    </source>
</reference>
<dbReference type="RefSeq" id="WP_126376543.1">
    <property type="nucleotide sequence ID" value="NZ_AP017378.1"/>
</dbReference>
<dbReference type="GO" id="GO:0016491">
    <property type="term" value="F:oxidoreductase activity"/>
    <property type="evidence" value="ECO:0007669"/>
    <property type="project" value="InterPro"/>
</dbReference>
<dbReference type="InterPro" id="IPR013766">
    <property type="entry name" value="Thioredoxin_domain"/>
</dbReference>
<dbReference type="GO" id="GO:0016209">
    <property type="term" value="F:antioxidant activity"/>
    <property type="evidence" value="ECO:0007669"/>
    <property type="project" value="InterPro"/>
</dbReference>
<dbReference type="CDD" id="cd02966">
    <property type="entry name" value="TlpA_like_family"/>
    <property type="match status" value="1"/>
</dbReference>
<gene>
    <name evidence="4" type="ORF">DFE_0632</name>
</gene>
<evidence type="ECO:0000256" key="1">
    <source>
        <dbReference type="ARBA" id="ARBA00023284"/>
    </source>
</evidence>
<proteinExistence type="predicted"/>
<dbReference type="OrthoDB" id="9813820at2"/>
<dbReference type="EMBL" id="AP017378">
    <property type="protein sequence ID" value="BBD07358.1"/>
    <property type="molecule type" value="Genomic_DNA"/>
</dbReference>
<dbReference type="KEGG" id="dfl:DFE_0632"/>
<dbReference type="Pfam" id="PF00578">
    <property type="entry name" value="AhpC-TSA"/>
    <property type="match status" value="1"/>
</dbReference>
<keyword evidence="5" id="KW-1185">Reference proteome</keyword>
<feature type="domain" description="Thioredoxin" evidence="3">
    <location>
        <begin position="20"/>
        <end position="160"/>
    </location>
</feature>
<organism evidence="4 5">
    <name type="scientific">Desulfovibrio ferrophilus</name>
    <dbReference type="NCBI Taxonomy" id="241368"/>
    <lineage>
        <taxon>Bacteria</taxon>
        <taxon>Pseudomonadati</taxon>
        <taxon>Thermodesulfobacteriota</taxon>
        <taxon>Desulfovibrionia</taxon>
        <taxon>Desulfovibrionales</taxon>
        <taxon>Desulfovibrionaceae</taxon>
        <taxon>Desulfovibrio</taxon>
    </lineage>
</organism>
<dbReference type="InterPro" id="IPR000866">
    <property type="entry name" value="AhpC/TSA"/>
</dbReference>
<dbReference type="InterPro" id="IPR036249">
    <property type="entry name" value="Thioredoxin-like_sf"/>
</dbReference>
<protein>
    <submittedName>
        <fullName evidence="4">Redoxin domain protein</fullName>
    </submittedName>
</protein>
<dbReference type="InterPro" id="IPR050553">
    <property type="entry name" value="Thioredoxin_ResA/DsbE_sf"/>
</dbReference>
<feature type="chain" id="PRO_5016292160" evidence="2">
    <location>
        <begin position="29"/>
        <end position="169"/>
    </location>
</feature>
<dbReference type="PANTHER" id="PTHR42852">
    <property type="entry name" value="THIOL:DISULFIDE INTERCHANGE PROTEIN DSBE"/>
    <property type="match status" value="1"/>
</dbReference>